<dbReference type="InterPro" id="IPR057138">
    <property type="entry name" value="EGF_PEAR1L-like"/>
</dbReference>
<dbReference type="GO" id="GO:0048513">
    <property type="term" value="P:animal organ development"/>
    <property type="evidence" value="ECO:0007669"/>
    <property type="project" value="UniProtKB-ARBA"/>
</dbReference>
<keyword evidence="5 13" id="KW-0732">Signal</keyword>
<comment type="similarity">
    <text evidence="10">Belongs to the MEGF family.</text>
</comment>
<comment type="caution">
    <text evidence="11">Lacks conserved residue(s) required for the propagation of feature annotation.</text>
</comment>
<dbReference type="InterPro" id="IPR002049">
    <property type="entry name" value="LE_dom"/>
</dbReference>
<dbReference type="Proteomes" id="UP001353858">
    <property type="component" value="Unassembled WGS sequence"/>
</dbReference>
<dbReference type="InterPro" id="IPR011489">
    <property type="entry name" value="EMI_domain"/>
</dbReference>
<keyword evidence="8 12" id="KW-0472">Membrane</keyword>
<protein>
    <submittedName>
        <fullName evidence="16">Uncharacterized protein</fullName>
    </submittedName>
</protein>
<dbReference type="PROSITE" id="PS50026">
    <property type="entry name" value="EGF_3"/>
    <property type="match status" value="1"/>
</dbReference>
<feature type="domain" description="EMI" evidence="15">
    <location>
        <begin position="19"/>
        <end position="96"/>
    </location>
</feature>
<evidence type="ECO:0000256" key="2">
    <source>
        <dbReference type="ARBA" id="ARBA00022475"/>
    </source>
</evidence>
<evidence type="ECO:0000256" key="12">
    <source>
        <dbReference type="SAM" id="Phobius"/>
    </source>
</evidence>
<keyword evidence="4 12" id="KW-0812">Transmembrane</keyword>
<keyword evidence="9 11" id="KW-1015">Disulfide bond</keyword>
<dbReference type="Pfam" id="PF00053">
    <property type="entry name" value="EGF_laminin"/>
    <property type="match status" value="1"/>
</dbReference>
<evidence type="ECO:0000256" key="6">
    <source>
        <dbReference type="ARBA" id="ARBA00022737"/>
    </source>
</evidence>
<feature type="chain" id="PRO_5042907561" evidence="13">
    <location>
        <begin position="16"/>
        <end position="502"/>
    </location>
</feature>
<gene>
    <name evidence="16" type="ORF">RN001_004849</name>
</gene>
<dbReference type="InterPro" id="IPR042635">
    <property type="entry name" value="MEGF10/SREC1/2-like"/>
</dbReference>
<evidence type="ECO:0000256" key="9">
    <source>
        <dbReference type="ARBA" id="ARBA00023157"/>
    </source>
</evidence>
<comment type="subcellular location">
    <subcellularLocation>
        <location evidence="1">Cell membrane</location>
        <topology evidence="1">Single-pass membrane protein</topology>
    </subcellularLocation>
</comment>
<dbReference type="Pfam" id="PF23301">
    <property type="entry name" value="EGF_PEAR1L"/>
    <property type="match status" value="1"/>
</dbReference>
<evidence type="ECO:0000313" key="17">
    <source>
        <dbReference type="Proteomes" id="UP001353858"/>
    </source>
</evidence>
<proteinExistence type="inferred from homology"/>
<evidence type="ECO:0000256" key="7">
    <source>
        <dbReference type="ARBA" id="ARBA00022989"/>
    </source>
</evidence>
<dbReference type="SMART" id="SM00181">
    <property type="entry name" value="EGF"/>
    <property type="match status" value="6"/>
</dbReference>
<evidence type="ECO:0000256" key="5">
    <source>
        <dbReference type="ARBA" id="ARBA00022729"/>
    </source>
</evidence>
<feature type="disulfide bond" evidence="11">
    <location>
        <begin position="240"/>
        <end position="249"/>
    </location>
</feature>
<evidence type="ECO:0000256" key="3">
    <source>
        <dbReference type="ARBA" id="ARBA00022536"/>
    </source>
</evidence>
<evidence type="ECO:0000313" key="16">
    <source>
        <dbReference type="EMBL" id="KAK4881530.1"/>
    </source>
</evidence>
<evidence type="ECO:0000256" key="10">
    <source>
        <dbReference type="ARBA" id="ARBA00038377"/>
    </source>
</evidence>
<dbReference type="FunFam" id="2.170.300.10:FF:000041">
    <property type="entry name" value="Tyrosine protein kinase receptor tie-1, putative"/>
    <property type="match status" value="1"/>
</dbReference>
<dbReference type="PANTHER" id="PTHR24043">
    <property type="entry name" value="SCAVENGER RECEPTOR CLASS F"/>
    <property type="match status" value="1"/>
</dbReference>
<sequence length="502" mass="56342">MKFLLLIITFYPCYCELTGQNVCTRKETYIEEVLISELKPYQVREFTWCISATFRCTKIVTKFKTEHKTQRLTKLKPVLKCCDGYTLNFNKTHCIPNCSKGCVQGKCVAPDVCQCFAGYGGFSCSFSCPLGLFGKYCQYNCLCKNNATCDALSGKCRCSDGWKGLYCDRRCESGNYGKDCLEICKCNNGDCHHVSGKCKCHTGWTGDSCNDLVQDLNTTKKICVCLNNGICGQDNVTCKCTSGFIGKKCENVCSLGYWGPNCSQLCSCYNGARCNHITGECICLPGFNGHDCSDMCANNTYGKDCKLNCNCNNQGNCSKTDGTCACFEGWHGISCNISLVPVDKQRLSCKYQKCICREGYVGDGCDVSLNKHNWLLYGGIGLGIFLVICTIGIITNCIMSIKFFKRTGVYYSQRKSTLDLTSNPNNINASSANQETQFIYKDYCYVKPKEEHKQTDHDYEEINDNPSHYNSLIFNEFKNPYNARYQKVKNNLNLKVNNIKNE</sequence>
<dbReference type="InterPro" id="IPR000742">
    <property type="entry name" value="EGF"/>
</dbReference>
<accession>A0AAN7P5V0</accession>
<dbReference type="GO" id="GO:0005044">
    <property type="term" value="F:scavenger receptor activity"/>
    <property type="evidence" value="ECO:0007669"/>
    <property type="project" value="InterPro"/>
</dbReference>
<evidence type="ECO:0000256" key="11">
    <source>
        <dbReference type="PROSITE-ProRule" id="PRU00076"/>
    </source>
</evidence>
<name>A0AAN7P5V0_9COLE</name>
<evidence type="ECO:0000259" key="14">
    <source>
        <dbReference type="PROSITE" id="PS50026"/>
    </source>
</evidence>
<evidence type="ECO:0000256" key="1">
    <source>
        <dbReference type="ARBA" id="ARBA00004162"/>
    </source>
</evidence>
<dbReference type="PRINTS" id="PR00011">
    <property type="entry name" value="EGFLAMININ"/>
</dbReference>
<dbReference type="PROSITE" id="PS51041">
    <property type="entry name" value="EMI"/>
    <property type="match status" value="1"/>
</dbReference>
<dbReference type="PANTHER" id="PTHR24043:SF8">
    <property type="entry name" value="EGF-LIKE DOMAIN-CONTAINING PROTEIN"/>
    <property type="match status" value="1"/>
</dbReference>
<dbReference type="GO" id="GO:0005886">
    <property type="term" value="C:plasma membrane"/>
    <property type="evidence" value="ECO:0007669"/>
    <property type="project" value="UniProtKB-SubCell"/>
</dbReference>
<evidence type="ECO:0000256" key="8">
    <source>
        <dbReference type="ARBA" id="ARBA00023136"/>
    </source>
</evidence>
<feature type="domain" description="EGF-like" evidence="14">
    <location>
        <begin position="219"/>
        <end position="250"/>
    </location>
</feature>
<keyword evidence="6" id="KW-0677">Repeat</keyword>
<feature type="transmembrane region" description="Helical" evidence="12">
    <location>
        <begin position="374"/>
        <end position="398"/>
    </location>
</feature>
<comment type="caution">
    <text evidence="16">The sequence shown here is derived from an EMBL/GenBank/DDBJ whole genome shotgun (WGS) entry which is preliminary data.</text>
</comment>
<dbReference type="PROSITE" id="PS01186">
    <property type="entry name" value="EGF_2"/>
    <property type="match status" value="2"/>
</dbReference>
<keyword evidence="2" id="KW-1003">Cell membrane</keyword>
<dbReference type="Gene3D" id="2.170.300.10">
    <property type="entry name" value="Tie2 ligand-binding domain superfamily"/>
    <property type="match status" value="2"/>
</dbReference>
<keyword evidence="17" id="KW-1185">Reference proteome</keyword>
<dbReference type="EMBL" id="JARPUR010000002">
    <property type="protein sequence ID" value="KAK4881530.1"/>
    <property type="molecule type" value="Genomic_DNA"/>
</dbReference>
<dbReference type="GO" id="GO:0048731">
    <property type="term" value="P:system development"/>
    <property type="evidence" value="ECO:0007669"/>
    <property type="project" value="UniProtKB-ARBA"/>
</dbReference>
<evidence type="ECO:0000259" key="15">
    <source>
        <dbReference type="PROSITE" id="PS51041"/>
    </source>
</evidence>
<feature type="signal peptide" evidence="13">
    <location>
        <begin position="1"/>
        <end position="15"/>
    </location>
</feature>
<dbReference type="PROSITE" id="PS00022">
    <property type="entry name" value="EGF_1"/>
    <property type="match status" value="5"/>
</dbReference>
<evidence type="ECO:0000256" key="4">
    <source>
        <dbReference type="ARBA" id="ARBA00022692"/>
    </source>
</evidence>
<dbReference type="AlphaFoldDB" id="A0AAN7P5V0"/>
<dbReference type="SMART" id="SM00180">
    <property type="entry name" value="EGF_Lam"/>
    <property type="match status" value="4"/>
</dbReference>
<evidence type="ECO:0000256" key="13">
    <source>
        <dbReference type="SAM" id="SignalP"/>
    </source>
</evidence>
<organism evidence="16 17">
    <name type="scientific">Aquatica leii</name>
    <dbReference type="NCBI Taxonomy" id="1421715"/>
    <lineage>
        <taxon>Eukaryota</taxon>
        <taxon>Metazoa</taxon>
        <taxon>Ecdysozoa</taxon>
        <taxon>Arthropoda</taxon>
        <taxon>Hexapoda</taxon>
        <taxon>Insecta</taxon>
        <taxon>Pterygota</taxon>
        <taxon>Neoptera</taxon>
        <taxon>Endopterygota</taxon>
        <taxon>Coleoptera</taxon>
        <taxon>Polyphaga</taxon>
        <taxon>Elateriformia</taxon>
        <taxon>Elateroidea</taxon>
        <taxon>Lampyridae</taxon>
        <taxon>Luciolinae</taxon>
        <taxon>Aquatica</taxon>
    </lineage>
</organism>
<reference evidence="17" key="1">
    <citation type="submission" date="2023-01" db="EMBL/GenBank/DDBJ databases">
        <title>Key to firefly adult light organ development and bioluminescence: homeobox transcription factors regulate luciferase expression and transportation to peroxisome.</title>
        <authorList>
            <person name="Fu X."/>
        </authorList>
    </citation>
    <scope>NUCLEOTIDE SEQUENCE [LARGE SCALE GENOMIC DNA]</scope>
</reference>
<keyword evidence="7 12" id="KW-1133">Transmembrane helix</keyword>
<keyword evidence="3 11" id="KW-0245">EGF-like domain</keyword>